<dbReference type="EMBL" id="JARKNE010000002">
    <property type="protein sequence ID" value="KAK5842508.1"/>
    <property type="molecule type" value="Genomic_DNA"/>
</dbReference>
<evidence type="ECO:0000313" key="1">
    <source>
        <dbReference type="EMBL" id="KAK5842508.1"/>
    </source>
</evidence>
<comment type="caution">
    <text evidence="1">The sequence shown here is derived from an EMBL/GenBank/DDBJ whole genome shotgun (WGS) entry which is preliminary data.</text>
</comment>
<protein>
    <submittedName>
        <fullName evidence="1">Uncharacterized protein</fullName>
    </submittedName>
</protein>
<proteinExistence type="predicted"/>
<keyword evidence="2" id="KW-1185">Reference proteome</keyword>
<gene>
    <name evidence="1" type="ORF">PVK06_004875</name>
</gene>
<evidence type="ECO:0000313" key="2">
    <source>
        <dbReference type="Proteomes" id="UP001358586"/>
    </source>
</evidence>
<name>A0ABR0QU68_GOSAR</name>
<dbReference type="Proteomes" id="UP001358586">
    <property type="component" value="Chromosome 2"/>
</dbReference>
<reference evidence="1 2" key="1">
    <citation type="submission" date="2023-03" db="EMBL/GenBank/DDBJ databases">
        <title>WGS of Gossypium arboreum.</title>
        <authorList>
            <person name="Yu D."/>
        </authorList>
    </citation>
    <scope>NUCLEOTIDE SEQUENCE [LARGE SCALE GENOMIC DNA]</scope>
    <source>
        <tissue evidence="1">Leaf</tissue>
    </source>
</reference>
<accession>A0ABR0QU68</accession>
<sequence length="97" mass="11427">MKKNNIDRLMDSNGCWKHDKDDICKVSWEYFHNLFISTVPSNDELNLSFIDKCITEDINSRLARDIIDKEILEDFNQMNPRKVLRIDGLSSCFLTEI</sequence>
<organism evidence="1 2">
    <name type="scientific">Gossypium arboreum</name>
    <name type="common">Tree cotton</name>
    <name type="synonym">Gossypium nanking</name>
    <dbReference type="NCBI Taxonomy" id="29729"/>
    <lineage>
        <taxon>Eukaryota</taxon>
        <taxon>Viridiplantae</taxon>
        <taxon>Streptophyta</taxon>
        <taxon>Embryophyta</taxon>
        <taxon>Tracheophyta</taxon>
        <taxon>Spermatophyta</taxon>
        <taxon>Magnoliopsida</taxon>
        <taxon>eudicotyledons</taxon>
        <taxon>Gunneridae</taxon>
        <taxon>Pentapetalae</taxon>
        <taxon>rosids</taxon>
        <taxon>malvids</taxon>
        <taxon>Malvales</taxon>
        <taxon>Malvaceae</taxon>
        <taxon>Malvoideae</taxon>
        <taxon>Gossypium</taxon>
    </lineage>
</organism>